<evidence type="ECO:0000313" key="10">
    <source>
        <dbReference type="Proteomes" id="UP000036681"/>
    </source>
</evidence>
<dbReference type="Proteomes" id="UP000036681">
    <property type="component" value="Unplaced"/>
</dbReference>
<dbReference type="PANTHER" id="PTHR45683">
    <property type="entry name" value="MITOCHONDRIAL NICOTINAMIDE ADENINE DINUCLEOTIDE TRANSPORTER 1-RELATED-RELATED"/>
    <property type="match status" value="1"/>
</dbReference>
<dbReference type="Pfam" id="PF00153">
    <property type="entry name" value="Mito_carr"/>
    <property type="match status" value="3"/>
</dbReference>
<dbReference type="GO" id="GO:0016020">
    <property type="term" value="C:membrane"/>
    <property type="evidence" value="ECO:0007669"/>
    <property type="project" value="UniProtKB-SubCell"/>
</dbReference>
<name>A0A0M3I869_ASCLU</name>
<keyword evidence="3 9" id="KW-0813">Transport</keyword>
<dbReference type="InterPro" id="IPR023395">
    <property type="entry name" value="MCP_dom_sf"/>
</dbReference>
<evidence type="ECO:0000256" key="5">
    <source>
        <dbReference type="ARBA" id="ARBA00022737"/>
    </source>
</evidence>
<keyword evidence="5" id="KW-0677">Repeat</keyword>
<dbReference type="GO" id="GO:0015215">
    <property type="term" value="F:nucleotide transmembrane transporter activity"/>
    <property type="evidence" value="ECO:0007669"/>
    <property type="project" value="UniProtKB-ARBA"/>
</dbReference>
<feature type="repeat" description="Solcar" evidence="8">
    <location>
        <begin position="100"/>
        <end position="188"/>
    </location>
</feature>
<keyword evidence="4 8" id="KW-0812">Transmembrane</keyword>
<dbReference type="Gene3D" id="1.50.40.10">
    <property type="entry name" value="Mitochondrial carrier domain"/>
    <property type="match status" value="1"/>
</dbReference>
<evidence type="ECO:0000256" key="1">
    <source>
        <dbReference type="ARBA" id="ARBA00004141"/>
    </source>
</evidence>
<dbReference type="WBParaSite" id="ALUE_0001349801-mRNA-1">
    <property type="protein sequence ID" value="ALUE_0001349801-mRNA-1"/>
    <property type="gene ID" value="ALUE_0001349801"/>
</dbReference>
<evidence type="ECO:0000256" key="8">
    <source>
        <dbReference type="PROSITE-ProRule" id="PRU00282"/>
    </source>
</evidence>
<evidence type="ECO:0000256" key="7">
    <source>
        <dbReference type="ARBA" id="ARBA00023136"/>
    </source>
</evidence>
<dbReference type="InterPro" id="IPR018108">
    <property type="entry name" value="MCP_transmembrane"/>
</dbReference>
<evidence type="ECO:0000256" key="2">
    <source>
        <dbReference type="ARBA" id="ARBA00006375"/>
    </source>
</evidence>
<proteinExistence type="inferred from homology"/>
<keyword evidence="7 8" id="KW-0472">Membrane</keyword>
<feature type="repeat" description="Solcar" evidence="8">
    <location>
        <begin position="201"/>
        <end position="285"/>
    </location>
</feature>
<evidence type="ECO:0000256" key="3">
    <source>
        <dbReference type="ARBA" id="ARBA00022448"/>
    </source>
</evidence>
<dbReference type="InterPro" id="IPR044712">
    <property type="entry name" value="SLC25A32-like"/>
</dbReference>
<evidence type="ECO:0000256" key="9">
    <source>
        <dbReference type="RuleBase" id="RU000488"/>
    </source>
</evidence>
<feature type="repeat" description="Solcar" evidence="8">
    <location>
        <begin position="1"/>
        <end position="90"/>
    </location>
</feature>
<keyword evidence="6" id="KW-1133">Transmembrane helix</keyword>
<keyword evidence="10" id="KW-1185">Reference proteome</keyword>
<dbReference type="InterPro" id="IPR002067">
    <property type="entry name" value="MCP"/>
</dbReference>
<dbReference type="PROSITE" id="PS50920">
    <property type="entry name" value="SOLCAR"/>
    <property type="match status" value="3"/>
</dbReference>
<comment type="similarity">
    <text evidence="2 9">Belongs to the mitochondrial carrier (TC 2.A.29) family.</text>
</comment>
<dbReference type="SUPFAM" id="SSF103506">
    <property type="entry name" value="Mitochondrial carrier"/>
    <property type="match status" value="1"/>
</dbReference>
<sequence length="294" mass="33207">MASREHLVGGFAGGMVSTLVCHPLDLLRIRYSANEGNKSRPQYRSYWHATKSIVKAEGVRGLYQGLTPNLVGAALAWGLYFDFYYIIKEKCTKHNVSTGAETVDNFFFGLTSGSCVLALTNPIWVSKTRLCLQYENEFSKPYSGMFNCIKRMALDEGFSSLYKGFVPGLFGTIHGALQFMLYNYFKDTHFRRLGVTSEYQLSTVDYLLYSAASKIIATTVTFPYQLLRTRLQDQHVAYNGLWDAIVRTARTEGISGFYKGLLMANIRQVPAAVVTFVTYENIRHLIHKWNSVVA</sequence>
<evidence type="ECO:0000313" key="11">
    <source>
        <dbReference type="WBParaSite" id="ALUE_0001349801-mRNA-1"/>
    </source>
</evidence>
<reference evidence="11" key="1">
    <citation type="submission" date="2017-02" db="UniProtKB">
        <authorList>
            <consortium name="WormBaseParasite"/>
        </authorList>
    </citation>
    <scope>IDENTIFICATION</scope>
</reference>
<protein>
    <submittedName>
        <fullName evidence="11">Mitochondrial folate transporter/carrier</fullName>
    </submittedName>
</protein>
<comment type="subcellular location">
    <subcellularLocation>
        <location evidence="1">Membrane</location>
        <topology evidence="1">Multi-pass membrane protein</topology>
    </subcellularLocation>
</comment>
<dbReference type="PRINTS" id="PR00926">
    <property type="entry name" value="MITOCARRIER"/>
</dbReference>
<dbReference type="AlphaFoldDB" id="A0A0M3I869"/>
<evidence type="ECO:0000256" key="6">
    <source>
        <dbReference type="ARBA" id="ARBA00022989"/>
    </source>
</evidence>
<organism evidence="10 11">
    <name type="scientific">Ascaris lumbricoides</name>
    <name type="common">Giant roundworm</name>
    <dbReference type="NCBI Taxonomy" id="6252"/>
    <lineage>
        <taxon>Eukaryota</taxon>
        <taxon>Metazoa</taxon>
        <taxon>Ecdysozoa</taxon>
        <taxon>Nematoda</taxon>
        <taxon>Chromadorea</taxon>
        <taxon>Rhabditida</taxon>
        <taxon>Spirurina</taxon>
        <taxon>Ascaridomorpha</taxon>
        <taxon>Ascaridoidea</taxon>
        <taxon>Ascarididae</taxon>
        <taxon>Ascaris</taxon>
    </lineage>
</organism>
<evidence type="ECO:0000256" key="4">
    <source>
        <dbReference type="ARBA" id="ARBA00022692"/>
    </source>
</evidence>
<accession>A0A0M3I869</accession>